<protein>
    <submittedName>
        <fullName evidence="2">Uncharacterized protein</fullName>
    </submittedName>
</protein>
<dbReference type="STRING" id="1850252.LPB136_05810"/>
<accession>A0A1L3JIJ2</accession>
<evidence type="ECO:0000313" key="2">
    <source>
        <dbReference type="EMBL" id="APG64903.1"/>
    </source>
</evidence>
<dbReference type="AlphaFoldDB" id="A0A1L3JIJ2"/>
<dbReference type="Proteomes" id="UP000181898">
    <property type="component" value="Chromosome"/>
</dbReference>
<reference evidence="2 3" key="1">
    <citation type="submission" date="2016-11" db="EMBL/GenBank/DDBJ databases">
        <title>Tenacibaculum sp. LPB0136, isolated from marine environment.</title>
        <authorList>
            <person name="Kim E."/>
            <person name="Yi H."/>
        </authorList>
    </citation>
    <scope>NUCLEOTIDE SEQUENCE [LARGE SCALE GENOMIC DNA]</scope>
    <source>
        <strain evidence="2 3">LPB0136</strain>
    </source>
</reference>
<name>A0A1L3JIJ2_9FLAO</name>
<dbReference type="RefSeq" id="WP_072555228.1">
    <property type="nucleotide sequence ID" value="NZ_CP018155.1"/>
</dbReference>
<feature type="region of interest" description="Disordered" evidence="1">
    <location>
        <begin position="145"/>
        <end position="175"/>
    </location>
</feature>
<organism evidence="2 3">
    <name type="scientific">Tenacibaculum todarodis</name>
    <dbReference type="NCBI Taxonomy" id="1850252"/>
    <lineage>
        <taxon>Bacteria</taxon>
        <taxon>Pseudomonadati</taxon>
        <taxon>Bacteroidota</taxon>
        <taxon>Flavobacteriia</taxon>
        <taxon>Flavobacteriales</taxon>
        <taxon>Flavobacteriaceae</taxon>
        <taxon>Tenacibaculum</taxon>
    </lineage>
</organism>
<proteinExistence type="predicted"/>
<sequence length="175" mass="21161">MKKIILLILILQQYFVFAQEPPKMLKYNAKNASNVFYYNEDEVSKKIKIKKDNTKSIVINALKVYNDKIRVITFLNNQKFQELDVIVNTMGKEARNNPDLGRRIRQRIEIVVLPIRDSIKKNEEILNTTLQPVLTEKQFKRWKKYQKRKKEDLRPKQPRKEEQQTSRPRNNRRRY</sequence>
<gene>
    <name evidence="2" type="ORF">LPB136_05810</name>
</gene>
<feature type="compositionally biased region" description="Basic and acidic residues" evidence="1">
    <location>
        <begin position="149"/>
        <end position="164"/>
    </location>
</feature>
<keyword evidence="3" id="KW-1185">Reference proteome</keyword>
<dbReference type="EMBL" id="CP018155">
    <property type="protein sequence ID" value="APG64903.1"/>
    <property type="molecule type" value="Genomic_DNA"/>
</dbReference>
<evidence type="ECO:0000256" key="1">
    <source>
        <dbReference type="SAM" id="MobiDB-lite"/>
    </source>
</evidence>
<dbReference type="OrthoDB" id="1443261at2"/>
<dbReference type="KEGG" id="ten:LPB136_05810"/>
<evidence type="ECO:0000313" key="3">
    <source>
        <dbReference type="Proteomes" id="UP000181898"/>
    </source>
</evidence>